<evidence type="ECO:0000313" key="1">
    <source>
        <dbReference type="EMBL" id="MFC0216549.1"/>
    </source>
</evidence>
<dbReference type="Pfam" id="PF11155">
    <property type="entry name" value="DUF2935"/>
    <property type="match status" value="2"/>
</dbReference>
<organism evidence="1 2">
    <name type="scientific">Paenibacillus chartarius</name>
    <dbReference type="NCBI Taxonomy" id="747481"/>
    <lineage>
        <taxon>Bacteria</taxon>
        <taxon>Bacillati</taxon>
        <taxon>Bacillota</taxon>
        <taxon>Bacilli</taxon>
        <taxon>Bacillales</taxon>
        <taxon>Paenibacillaceae</taxon>
        <taxon>Paenibacillus</taxon>
    </lineage>
</organism>
<dbReference type="Proteomes" id="UP001589776">
    <property type="component" value="Unassembled WGS sequence"/>
</dbReference>
<sequence>METSVQDAAPGAVEEPAQFSADDRVMGALPRSEVEPAQDDLFQRLSGGRRLTDQEFVENSLEENRFWMRVMMEHAFFLKITLPNEAKALLEQAEEFEEAFAEQLHRALRGTPSNPADVERLNLDSVDLLKRAMDYKQKVFERNVNGEFRGTNWTKTAEHIRREPLYVIKTLLRLNSRVERPLIEELVEDNEFFLKIMAEHGVFALHFLDPDEDDILDLARLMGNKFKVLTMQSRNLEIEPPTKTALLSQLTIFRGSTLLFHGFMEEIHRLTQEKEIRGIADLNIIGHITREAGKYLSVLDRMEARIKNTPSADRRRHEP</sequence>
<dbReference type="EMBL" id="JBHLWN010000122">
    <property type="protein sequence ID" value="MFC0216549.1"/>
    <property type="molecule type" value="Genomic_DNA"/>
</dbReference>
<dbReference type="SUPFAM" id="SSF158430">
    <property type="entry name" value="Bacillus cereus metalloprotein-like"/>
    <property type="match status" value="2"/>
</dbReference>
<comment type="caution">
    <text evidence="1">The sequence shown here is derived from an EMBL/GenBank/DDBJ whole genome shotgun (WGS) entry which is preliminary data.</text>
</comment>
<proteinExistence type="predicted"/>
<keyword evidence="2" id="KW-1185">Reference proteome</keyword>
<gene>
    <name evidence="1" type="ORF">ACFFK0_29560</name>
</gene>
<protein>
    <submittedName>
        <fullName evidence="1">DUF2935 domain-containing protein</fullName>
    </submittedName>
</protein>
<name>A0ABV6DV61_9BACL</name>
<evidence type="ECO:0000313" key="2">
    <source>
        <dbReference type="Proteomes" id="UP001589776"/>
    </source>
</evidence>
<reference evidence="1 2" key="1">
    <citation type="submission" date="2024-09" db="EMBL/GenBank/DDBJ databases">
        <authorList>
            <person name="Sun Q."/>
            <person name="Mori K."/>
        </authorList>
    </citation>
    <scope>NUCLEOTIDE SEQUENCE [LARGE SCALE GENOMIC DNA]</scope>
    <source>
        <strain evidence="1 2">CCM 7759</strain>
    </source>
</reference>
<accession>A0ABV6DV61</accession>
<dbReference type="RefSeq" id="WP_377474842.1">
    <property type="nucleotide sequence ID" value="NZ_JBHLWN010000122.1"/>
</dbReference>
<dbReference type="Gene3D" id="1.20.1260.120">
    <property type="entry name" value="Protein of unknown function DUF2935"/>
    <property type="match status" value="1"/>
</dbReference>
<dbReference type="InterPro" id="IPR021328">
    <property type="entry name" value="CotB-like"/>
</dbReference>